<dbReference type="Gene3D" id="2.102.10.10">
    <property type="entry name" value="Rieske [2Fe-2S] iron-sulphur domain"/>
    <property type="match status" value="1"/>
</dbReference>
<name>A0A7I7VQU6_9MYCO</name>
<evidence type="ECO:0008006" key="3">
    <source>
        <dbReference type="Google" id="ProtNLM"/>
    </source>
</evidence>
<dbReference type="Proteomes" id="UP000467201">
    <property type="component" value="Chromosome"/>
</dbReference>
<organism evidence="1 2">
    <name type="scientific">Mycolicibacterium doricum</name>
    <dbReference type="NCBI Taxonomy" id="126673"/>
    <lineage>
        <taxon>Bacteria</taxon>
        <taxon>Bacillati</taxon>
        <taxon>Actinomycetota</taxon>
        <taxon>Actinomycetes</taxon>
        <taxon>Mycobacteriales</taxon>
        <taxon>Mycobacteriaceae</taxon>
        <taxon>Mycolicibacterium</taxon>
    </lineage>
</organism>
<dbReference type="InterPro" id="IPR036922">
    <property type="entry name" value="Rieske_2Fe-2S_sf"/>
</dbReference>
<gene>
    <name evidence="1" type="ORF">MDOR_17980</name>
</gene>
<dbReference type="RefSeq" id="WP_099050151.1">
    <property type="nucleotide sequence ID" value="NZ_AP022605.1"/>
</dbReference>
<dbReference type="SUPFAM" id="SSF50022">
    <property type="entry name" value="ISP domain"/>
    <property type="match status" value="1"/>
</dbReference>
<protein>
    <recommendedName>
        <fullName evidence="3">Rieske domain-containing protein</fullName>
    </recommendedName>
</protein>
<dbReference type="KEGG" id="mdr:MDOR_17980"/>
<dbReference type="AlphaFoldDB" id="A0A7I7VQU6"/>
<evidence type="ECO:0000313" key="2">
    <source>
        <dbReference type="Proteomes" id="UP000467201"/>
    </source>
</evidence>
<proteinExistence type="predicted"/>
<dbReference type="OrthoDB" id="9790995at2"/>
<accession>A0A7I7VQU6</accession>
<sequence length="272" mass="28631">MTRAAARPNMLLEPVSTGRHVSADTTDWTATWVCVGFVEQLTEVGAVLPATIGHHAAHVRRTGDGLVAAFNARPFGGCMSIPMHCGSTRNVRCPHLACAFSADAGVLDRNTDPTGRARAEFVGDGRRTVEMPLAQRGPLLFVNVTLEEPVPLVIPDPYAPGTLVPVAAGSQLVPGNWVTTPQRAALAVARALGTDAETSAVPPNLAMVRFGGDTFAALSRPAGHTRSTVVWALHRGQPTDDRCLSDQHRTVGDVTAALTASKQIPNLSDVPS</sequence>
<dbReference type="EMBL" id="AP022605">
    <property type="protein sequence ID" value="BBZ07629.1"/>
    <property type="molecule type" value="Genomic_DNA"/>
</dbReference>
<evidence type="ECO:0000313" key="1">
    <source>
        <dbReference type="EMBL" id="BBZ07629.1"/>
    </source>
</evidence>
<reference evidence="1 2" key="1">
    <citation type="journal article" date="2019" name="Emerg. Microbes Infect.">
        <title>Comprehensive subspecies identification of 175 nontuberculous mycobacteria species based on 7547 genomic profiles.</title>
        <authorList>
            <person name="Matsumoto Y."/>
            <person name="Kinjo T."/>
            <person name="Motooka D."/>
            <person name="Nabeya D."/>
            <person name="Jung N."/>
            <person name="Uechi K."/>
            <person name="Horii T."/>
            <person name="Iida T."/>
            <person name="Fujita J."/>
            <person name="Nakamura S."/>
        </authorList>
    </citation>
    <scope>NUCLEOTIDE SEQUENCE [LARGE SCALE GENOMIC DNA]</scope>
    <source>
        <strain evidence="1 2">JCM 12405</strain>
    </source>
</reference>
<dbReference type="GO" id="GO:0051537">
    <property type="term" value="F:2 iron, 2 sulfur cluster binding"/>
    <property type="evidence" value="ECO:0007669"/>
    <property type="project" value="InterPro"/>
</dbReference>